<protein>
    <submittedName>
        <fullName evidence="2">Uncharacterized protein</fullName>
    </submittedName>
</protein>
<keyword evidence="1" id="KW-1133">Transmembrane helix</keyword>
<dbReference type="RefSeq" id="WP_107825229.1">
    <property type="nucleotide sequence ID" value="NZ_PQVC01000009.1"/>
</dbReference>
<evidence type="ECO:0000313" key="2">
    <source>
        <dbReference type="EMBL" id="MBF1264879.1"/>
    </source>
</evidence>
<keyword evidence="1" id="KW-0472">Membrane</keyword>
<feature type="transmembrane region" description="Helical" evidence="1">
    <location>
        <begin position="57"/>
        <end position="75"/>
    </location>
</feature>
<dbReference type="Proteomes" id="UP000780345">
    <property type="component" value="Unassembled WGS sequence"/>
</dbReference>
<proteinExistence type="predicted"/>
<evidence type="ECO:0000313" key="3">
    <source>
        <dbReference type="Proteomes" id="UP000780345"/>
    </source>
</evidence>
<gene>
    <name evidence="2" type="ORF">HXM80_04175</name>
</gene>
<comment type="caution">
    <text evidence="2">The sequence shown here is derived from an EMBL/GenBank/DDBJ whole genome shotgun (WGS) entry which is preliminary data.</text>
</comment>
<name>A0A930DGN8_NEISI</name>
<sequence length="83" mass="9520">MKKMLKNALKEAIKEVFEEAAKGVLHYVDNFFVMVGYFFAVAIFGSIAIIAYYFYPIITTIVLALAVIGWVAEFFERRKSRNS</sequence>
<feature type="transmembrane region" description="Helical" evidence="1">
    <location>
        <begin position="31"/>
        <end position="51"/>
    </location>
</feature>
<reference evidence="2" key="1">
    <citation type="submission" date="2020-04" db="EMBL/GenBank/DDBJ databases">
        <title>Deep metagenomics examines the oral microbiome during advanced dental caries in children, revealing novel taxa and co-occurrences with host molecules.</title>
        <authorList>
            <person name="Baker J.L."/>
            <person name="Morton J.T."/>
            <person name="Dinis M."/>
            <person name="Alvarez R."/>
            <person name="Tran N.C."/>
            <person name="Knight R."/>
            <person name="Edlund A."/>
        </authorList>
    </citation>
    <scope>NUCLEOTIDE SEQUENCE</scope>
    <source>
        <strain evidence="2">JCVI_32_bin.62</strain>
    </source>
</reference>
<dbReference type="AlphaFoldDB" id="A0A930DGN8"/>
<organism evidence="2 3">
    <name type="scientific">Neisseria sicca</name>
    <dbReference type="NCBI Taxonomy" id="490"/>
    <lineage>
        <taxon>Bacteria</taxon>
        <taxon>Pseudomonadati</taxon>
        <taxon>Pseudomonadota</taxon>
        <taxon>Betaproteobacteria</taxon>
        <taxon>Neisseriales</taxon>
        <taxon>Neisseriaceae</taxon>
        <taxon>Neisseria</taxon>
    </lineage>
</organism>
<accession>A0A930DGN8</accession>
<dbReference type="EMBL" id="JABZQQ010000024">
    <property type="protein sequence ID" value="MBF1264879.1"/>
    <property type="molecule type" value="Genomic_DNA"/>
</dbReference>
<evidence type="ECO:0000256" key="1">
    <source>
        <dbReference type="SAM" id="Phobius"/>
    </source>
</evidence>
<keyword evidence="1" id="KW-0812">Transmembrane</keyword>